<dbReference type="InterPro" id="IPR036412">
    <property type="entry name" value="HAD-like_sf"/>
</dbReference>
<gene>
    <name evidence="1" type="ORF">DCF25_18720</name>
</gene>
<dbReference type="GO" id="GO:0016787">
    <property type="term" value="F:hydrolase activity"/>
    <property type="evidence" value="ECO:0007669"/>
    <property type="project" value="UniProtKB-KW"/>
</dbReference>
<dbReference type="SUPFAM" id="SSF56784">
    <property type="entry name" value="HAD-like"/>
    <property type="match status" value="1"/>
</dbReference>
<name>A0A2W4U3D5_9CYAN</name>
<organism evidence="1 2">
    <name type="scientific">Leptolyngbya foveolarum</name>
    <dbReference type="NCBI Taxonomy" id="47253"/>
    <lineage>
        <taxon>Bacteria</taxon>
        <taxon>Bacillati</taxon>
        <taxon>Cyanobacteriota</taxon>
        <taxon>Cyanophyceae</taxon>
        <taxon>Leptolyngbyales</taxon>
        <taxon>Leptolyngbyaceae</taxon>
        <taxon>Leptolyngbya group</taxon>
        <taxon>Leptolyngbya</taxon>
    </lineage>
</organism>
<dbReference type="InterPro" id="IPR023214">
    <property type="entry name" value="HAD_sf"/>
</dbReference>
<dbReference type="Gene3D" id="1.10.150.720">
    <property type="entry name" value="Haloacid dehalogenase-like hydrolase"/>
    <property type="match status" value="1"/>
</dbReference>
<accession>A0A2W4U3D5</accession>
<dbReference type="PANTHER" id="PTHR46191">
    <property type="match status" value="1"/>
</dbReference>
<dbReference type="NCBIfam" id="TIGR02252">
    <property type="entry name" value="DREG-2"/>
    <property type="match status" value="1"/>
</dbReference>
<dbReference type="Gene3D" id="3.40.50.1000">
    <property type="entry name" value="HAD superfamily/HAD-like"/>
    <property type="match status" value="1"/>
</dbReference>
<sequence>MPTPSTPFAKSSLPALPKVIYLDAFGTLFGVRGSVGEIYSSLARKVGVSTNAQAVNRAFYQSFAAAERMAFPGVEPSAIPALEYRWWMALVSETFERVGALEKFADFDQFYGNLYDYFETPAPWQVYPDTLPSLARWQSMGIELGIISNFDSRLHRVLNVLGLSAYFQTVTLSTEVGAAKPDAKIFQIALAKHNCAANQAWHIGDSEAEDYAGAKTLGMRAILIARN</sequence>
<dbReference type="Proteomes" id="UP000249354">
    <property type="component" value="Unassembled WGS sequence"/>
</dbReference>
<reference evidence="2" key="1">
    <citation type="submission" date="2018-04" db="EMBL/GenBank/DDBJ databases">
        <authorList>
            <person name="Cornet L."/>
        </authorList>
    </citation>
    <scope>NUCLEOTIDE SEQUENCE [LARGE SCALE GENOMIC DNA]</scope>
</reference>
<dbReference type="PANTHER" id="PTHR46191:SF2">
    <property type="entry name" value="HALOACID DEHALOGENASE-LIKE HYDROLASE DOMAIN-CONTAINING PROTEIN 3"/>
    <property type="match status" value="1"/>
</dbReference>
<keyword evidence="1" id="KW-0378">Hydrolase</keyword>
<dbReference type="InterPro" id="IPR051828">
    <property type="entry name" value="HAD-like_hydrolase_domain"/>
</dbReference>
<protein>
    <submittedName>
        <fullName evidence="1">Hydrolase</fullName>
    </submittedName>
</protein>
<reference evidence="1 2" key="2">
    <citation type="submission" date="2018-06" db="EMBL/GenBank/DDBJ databases">
        <title>Metagenomic assembly of (sub)arctic Cyanobacteria and their associated microbiome from non-axenic cultures.</title>
        <authorList>
            <person name="Baurain D."/>
        </authorList>
    </citation>
    <scope>NUCLEOTIDE SEQUENCE [LARGE SCALE GENOMIC DNA]</scope>
    <source>
        <strain evidence="1">ULC129bin1</strain>
    </source>
</reference>
<dbReference type="InterPro" id="IPR011949">
    <property type="entry name" value="HAD-SF_hydro_IA_REG-2-like"/>
</dbReference>
<dbReference type="CDD" id="cd16415">
    <property type="entry name" value="HAD_dREG-2_like"/>
    <property type="match status" value="1"/>
</dbReference>
<dbReference type="SFLD" id="SFLDS00003">
    <property type="entry name" value="Haloacid_Dehalogenase"/>
    <property type="match status" value="1"/>
</dbReference>
<dbReference type="Pfam" id="PF00702">
    <property type="entry name" value="Hydrolase"/>
    <property type="match status" value="1"/>
</dbReference>
<dbReference type="EMBL" id="QBMC01000169">
    <property type="protein sequence ID" value="PZO11799.1"/>
    <property type="molecule type" value="Genomic_DNA"/>
</dbReference>
<dbReference type="SFLD" id="SFLDG01129">
    <property type="entry name" value="C1.5:_HAD__Beta-PGM__Phosphata"/>
    <property type="match status" value="1"/>
</dbReference>
<dbReference type="AlphaFoldDB" id="A0A2W4U3D5"/>
<dbReference type="InterPro" id="IPR044924">
    <property type="entry name" value="HAD-SF_hydro_IA_REG-2-like_cap"/>
</dbReference>
<evidence type="ECO:0000313" key="1">
    <source>
        <dbReference type="EMBL" id="PZO11799.1"/>
    </source>
</evidence>
<dbReference type="PRINTS" id="PR00413">
    <property type="entry name" value="HADHALOGNASE"/>
</dbReference>
<proteinExistence type="predicted"/>
<dbReference type="NCBIfam" id="TIGR01549">
    <property type="entry name" value="HAD-SF-IA-v1"/>
    <property type="match status" value="1"/>
</dbReference>
<dbReference type="InterPro" id="IPR006439">
    <property type="entry name" value="HAD-SF_hydro_IA"/>
</dbReference>
<comment type="caution">
    <text evidence="1">The sequence shown here is derived from an EMBL/GenBank/DDBJ whole genome shotgun (WGS) entry which is preliminary data.</text>
</comment>
<evidence type="ECO:0000313" key="2">
    <source>
        <dbReference type="Proteomes" id="UP000249354"/>
    </source>
</evidence>